<dbReference type="PANTHER" id="PTHR46098:SF1">
    <property type="entry name" value="TRNA (CYTOSINE(38)-C(5))-METHYLTRANSFERASE"/>
    <property type="match status" value="1"/>
</dbReference>
<keyword evidence="4" id="KW-0949">S-adenosyl-L-methionine</keyword>
<name>A0AAJ6K4E3_PRORE</name>
<dbReference type="SUPFAM" id="SSF53335">
    <property type="entry name" value="S-adenosyl-L-methionine-dependent methyltransferases"/>
    <property type="match status" value="1"/>
</dbReference>
<dbReference type="InterPro" id="IPR001525">
    <property type="entry name" value="C5_MeTfrase"/>
</dbReference>
<evidence type="ECO:0000313" key="8">
    <source>
        <dbReference type="Proteomes" id="UP000682358"/>
    </source>
</evidence>
<dbReference type="EMBL" id="CP123373">
    <property type="protein sequence ID" value="WHT95835.1"/>
    <property type="molecule type" value="Genomic_DNA"/>
</dbReference>
<evidence type="ECO:0000256" key="1">
    <source>
        <dbReference type="ARBA" id="ARBA00011975"/>
    </source>
</evidence>
<geneLocation type="plasmid" evidence="7 8">
    <name>p15628A_320</name>
</geneLocation>
<evidence type="ECO:0000313" key="7">
    <source>
        <dbReference type="EMBL" id="WHT95835.1"/>
    </source>
</evidence>
<accession>A0AAJ6K4E3</accession>
<dbReference type="GO" id="GO:0009307">
    <property type="term" value="P:DNA restriction-modification system"/>
    <property type="evidence" value="ECO:0007669"/>
    <property type="project" value="UniProtKB-KW"/>
</dbReference>
<dbReference type="GO" id="GO:0032259">
    <property type="term" value="P:methylation"/>
    <property type="evidence" value="ECO:0007669"/>
    <property type="project" value="UniProtKB-KW"/>
</dbReference>
<keyword evidence="7" id="KW-0614">Plasmid</keyword>
<proteinExistence type="predicted"/>
<evidence type="ECO:0000256" key="3">
    <source>
        <dbReference type="ARBA" id="ARBA00022679"/>
    </source>
</evidence>
<evidence type="ECO:0000256" key="4">
    <source>
        <dbReference type="ARBA" id="ARBA00022691"/>
    </source>
</evidence>
<dbReference type="InterPro" id="IPR050750">
    <property type="entry name" value="C5-MTase"/>
</dbReference>
<dbReference type="EC" id="2.1.1.37" evidence="1"/>
<sequence length="643" mass="72215">MKAQAYPPSVIRKGAVLYAALYYISDDDKAKVEVTEWIVRSIQKRRNSTSDQRYVNLAQKLDGITWGKRSRKNGDFGWLPSIPSWCLKQFREGGELPFGVYTTRLAALKFAKVSLQEEVQYCEAELKKPQTEEDTQELQEELAENQRLLKAAGAMVKREQNKKKRGWPMLPIVSPSVVTKQLAFNRVGDKRKVRVSSNFLDVMGFKPGMGIAVEPGEGMGGFSVIPATDELQTHQVYQRRYQPKSRSNNPLETVIEFSGQGLIDKCFPRYTERFHVEMRKGRVVFTPVANRAFAIADRFRKTSPFRAFVALTGGVDIHVMEALGWKAEIVLEHRPVEARDRASGRNLSEVHALNTLVNSSPRILLNEDIHHLELDRLGALLAECPPIGLAHYSLGCDDHSNAKSPRDKERSLEDLSTMLDMVYPALKQIEVVNPAVVLVENVPNFKASGAGAMMGTTLRRMGYFLTEMVLNGLDFGAYQGRERYYMVASVFPGFVPPKPEQRAGGRLWPVIEKHLGDCADVTVLKSIQARESTSRRMPAFLTRESTSCPTILKSQDRGVKDAVYIQDGGRIYKPSVDLVQELMSIPDSFDVSWMAKEQATETLGQSVDYRLHSAVMAAVRDHLNVNCGRHTVVQHGIRSKEGR</sequence>
<dbReference type="Gene3D" id="3.40.50.150">
    <property type="entry name" value="Vaccinia Virus protein VP39"/>
    <property type="match status" value="1"/>
</dbReference>
<dbReference type="AlphaFoldDB" id="A0AAJ6K4E3"/>
<keyword evidence="2 7" id="KW-0489">Methyltransferase</keyword>
<evidence type="ECO:0000256" key="6">
    <source>
        <dbReference type="ARBA" id="ARBA00047422"/>
    </source>
</evidence>
<comment type="catalytic activity">
    <reaction evidence="6">
        <text>a 2'-deoxycytidine in DNA + S-adenosyl-L-methionine = a 5-methyl-2'-deoxycytidine in DNA + S-adenosyl-L-homocysteine + H(+)</text>
        <dbReference type="Rhea" id="RHEA:13681"/>
        <dbReference type="Rhea" id="RHEA-COMP:11369"/>
        <dbReference type="Rhea" id="RHEA-COMP:11370"/>
        <dbReference type="ChEBI" id="CHEBI:15378"/>
        <dbReference type="ChEBI" id="CHEBI:57856"/>
        <dbReference type="ChEBI" id="CHEBI:59789"/>
        <dbReference type="ChEBI" id="CHEBI:85452"/>
        <dbReference type="ChEBI" id="CHEBI:85454"/>
        <dbReference type="EC" id="2.1.1.37"/>
    </reaction>
</comment>
<dbReference type="PANTHER" id="PTHR46098">
    <property type="entry name" value="TRNA (CYTOSINE(38)-C(5))-METHYLTRANSFERASE"/>
    <property type="match status" value="1"/>
</dbReference>
<organism evidence="7 8">
    <name type="scientific">Providencia rettgeri</name>
    <dbReference type="NCBI Taxonomy" id="587"/>
    <lineage>
        <taxon>Bacteria</taxon>
        <taxon>Pseudomonadati</taxon>
        <taxon>Pseudomonadota</taxon>
        <taxon>Gammaproteobacteria</taxon>
        <taxon>Enterobacterales</taxon>
        <taxon>Morganellaceae</taxon>
        <taxon>Providencia</taxon>
    </lineage>
</organism>
<evidence type="ECO:0000256" key="5">
    <source>
        <dbReference type="ARBA" id="ARBA00022747"/>
    </source>
</evidence>
<dbReference type="Proteomes" id="UP000682358">
    <property type="component" value="Plasmid p15628A_320"/>
</dbReference>
<gene>
    <name evidence="7" type="ORF">KOF27_21790</name>
</gene>
<dbReference type="InterPro" id="IPR029063">
    <property type="entry name" value="SAM-dependent_MTases_sf"/>
</dbReference>
<dbReference type="Pfam" id="PF00145">
    <property type="entry name" value="DNA_methylase"/>
    <property type="match status" value="1"/>
</dbReference>
<keyword evidence="3" id="KW-0808">Transferase</keyword>
<evidence type="ECO:0000256" key="2">
    <source>
        <dbReference type="ARBA" id="ARBA00022603"/>
    </source>
</evidence>
<keyword evidence="5" id="KW-0680">Restriction system</keyword>
<reference evidence="7" key="1">
    <citation type="submission" date="2023-04" db="EMBL/GenBank/DDBJ databases">
        <title>Co-integrate Col3M blaNDM-1-harbouring plasmids in clinical Providencia rettgeri isolates from Argentina.</title>
        <authorList>
            <person name="de Belder D."/>
            <person name="Martino F."/>
            <person name="Tijet N."/>
            <person name="Melano R.G."/>
            <person name="Faccone D."/>
            <person name="de Mendieta J.M."/>
            <person name="Rapoport M."/>
            <person name="Albornoz E."/>
            <person name="Petroni A."/>
            <person name="Tuduri E."/>
            <person name="Derdoy L."/>
            <person name="Cogut S."/>
            <person name="Errecalde L."/>
            <person name="Pasteran F."/>
            <person name="Corso A."/>
            <person name="Gomez S.A."/>
        </authorList>
    </citation>
    <scope>NUCLEOTIDE SEQUENCE</scope>
    <source>
        <strain evidence="7">PreM15628</strain>
        <plasmid evidence="7">p15628A_320</plasmid>
    </source>
</reference>
<dbReference type="GO" id="GO:0003886">
    <property type="term" value="F:DNA (cytosine-5-)-methyltransferase activity"/>
    <property type="evidence" value="ECO:0007669"/>
    <property type="project" value="UniProtKB-EC"/>
</dbReference>
<protein>
    <recommendedName>
        <fullName evidence="1">DNA (cytosine-5-)-methyltransferase</fullName>
        <ecNumber evidence="1">2.1.1.37</ecNumber>
    </recommendedName>
</protein>